<name>A0ABS0C1E0_9GAMM</name>
<evidence type="ECO:0000313" key="7">
    <source>
        <dbReference type="EMBL" id="MBF6058142.1"/>
    </source>
</evidence>
<reference evidence="7 8" key="1">
    <citation type="submission" date="2020-06" db="EMBL/GenBank/DDBJ databases">
        <authorList>
            <person name="Scott K."/>
        </authorList>
    </citation>
    <scope>NUCLEOTIDE SEQUENCE [LARGE SCALE GENOMIC DNA]</scope>
    <source>
        <strain evidence="7 8">HH1</strain>
    </source>
</reference>
<dbReference type="Pfam" id="PF07992">
    <property type="entry name" value="Pyr_redox_2"/>
    <property type="match status" value="1"/>
</dbReference>
<keyword evidence="8" id="KW-1185">Reference proteome</keyword>
<dbReference type="GO" id="GO:0004148">
    <property type="term" value="F:dihydrolipoyl dehydrogenase (NADH) activity"/>
    <property type="evidence" value="ECO:0007669"/>
    <property type="project" value="UniProtKB-EC"/>
</dbReference>
<keyword evidence="4" id="KW-0274">FAD</keyword>
<dbReference type="Proteomes" id="UP001193680">
    <property type="component" value="Unassembled WGS sequence"/>
</dbReference>
<dbReference type="InterPro" id="IPR001100">
    <property type="entry name" value="Pyr_nuc-diS_OxRdtase"/>
</dbReference>
<organism evidence="7 8">
    <name type="scientific">Thiomicrorhabdus heinhorstiae</name>
    <dbReference type="NCBI Taxonomy" id="2748010"/>
    <lineage>
        <taxon>Bacteria</taxon>
        <taxon>Pseudomonadati</taxon>
        <taxon>Pseudomonadota</taxon>
        <taxon>Gammaproteobacteria</taxon>
        <taxon>Thiotrichales</taxon>
        <taxon>Piscirickettsiaceae</taxon>
        <taxon>Thiomicrorhabdus</taxon>
    </lineage>
</organism>
<feature type="domain" description="Pyridine nucleotide-disulphide oxidoreductase dimerisation" evidence="5">
    <location>
        <begin position="344"/>
        <end position="449"/>
    </location>
</feature>
<feature type="domain" description="FAD/NAD(P)-binding" evidence="6">
    <location>
        <begin position="5"/>
        <end position="312"/>
    </location>
</feature>
<dbReference type="RefSeq" id="WP_185978287.1">
    <property type="nucleotide sequence ID" value="NZ_JACBGI020000012.1"/>
</dbReference>
<dbReference type="NCBIfam" id="NF004939">
    <property type="entry name" value="PRK06292.1-1"/>
    <property type="match status" value="1"/>
</dbReference>
<evidence type="ECO:0000259" key="5">
    <source>
        <dbReference type="Pfam" id="PF02852"/>
    </source>
</evidence>
<comment type="cofactor">
    <cofactor evidence="1">
        <name>FAD</name>
        <dbReference type="ChEBI" id="CHEBI:57692"/>
    </cofactor>
</comment>
<evidence type="ECO:0000256" key="4">
    <source>
        <dbReference type="ARBA" id="ARBA00022827"/>
    </source>
</evidence>
<keyword evidence="3" id="KW-0285">Flavoprotein</keyword>
<evidence type="ECO:0000256" key="3">
    <source>
        <dbReference type="ARBA" id="ARBA00022630"/>
    </source>
</evidence>
<dbReference type="Pfam" id="PF02852">
    <property type="entry name" value="Pyr_redox_dim"/>
    <property type="match status" value="1"/>
</dbReference>
<dbReference type="Gene3D" id="3.50.50.60">
    <property type="entry name" value="FAD/NAD(P)-binding domain"/>
    <property type="match status" value="2"/>
</dbReference>
<evidence type="ECO:0000313" key="8">
    <source>
        <dbReference type="Proteomes" id="UP001193680"/>
    </source>
</evidence>
<sequence>MRKVKFAIIGAGTAGLNALGYIRRQTDDFVMIHGGPYGTTCARVGCMPSKALIHAANHYEQRLHLDICGIHGGDKLEVDGAEVMKFVRQLRDRFSGGVHANTTATLKEGQLIEGYAEFVGPNQLKVGDEIVEAERIIIGTGSTPVVPGPWKALGDKLLTSDEIFELETLPKRLAVIGLGVIGLELGQAFARLGVEVTAVEMLNTMAGLSSPELIAEAEKLMSKEMKVYLGQAADLSLNPDNEDEVLLKVGDEEIAVDLVLGSLGRRPNLAGLNLPAAGIELNERGMPSFDLETMQIEDKPIFIAGDVNAFRPILHEAGDEGRAAVLNAFAYPEVKAYPRKTMLGVAFSEPQVGLIGMSYAQAEKQGAVSVTFMLERSNGRAIVMGQDKGGLSLYADPDTYELFGAELLMADAEHLGHMLAWAIQDKQTVFDLLMKPFYHPVLEEALQDALRQLAHKLQPERTNWVEVELRQ</sequence>
<dbReference type="InterPro" id="IPR023753">
    <property type="entry name" value="FAD/NAD-binding_dom"/>
</dbReference>
<dbReference type="InterPro" id="IPR016156">
    <property type="entry name" value="FAD/NAD-linked_Rdtase_dimer_sf"/>
</dbReference>
<dbReference type="Gene3D" id="3.30.390.30">
    <property type="match status" value="1"/>
</dbReference>
<dbReference type="SUPFAM" id="SSF51905">
    <property type="entry name" value="FAD/NAD(P)-binding domain"/>
    <property type="match status" value="1"/>
</dbReference>
<dbReference type="InterPro" id="IPR004099">
    <property type="entry name" value="Pyr_nucl-diS_OxRdtase_dimer"/>
</dbReference>
<gene>
    <name evidence="7" type="ORF">H8792_007295</name>
</gene>
<comment type="caution">
    <text evidence="7">The sequence shown here is derived from an EMBL/GenBank/DDBJ whole genome shotgun (WGS) entry which is preliminary data.</text>
</comment>
<comment type="similarity">
    <text evidence="2">Belongs to the class-I pyridine nucleotide-disulfide oxidoreductase family.</text>
</comment>
<dbReference type="PRINTS" id="PR00411">
    <property type="entry name" value="PNDRDTASEI"/>
</dbReference>
<dbReference type="EC" id="1.8.1.4" evidence="7"/>
<reference evidence="7 8" key="2">
    <citation type="submission" date="2020-11" db="EMBL/GenBank/DDBJ databases">
        <title>Sulfur oxidizing isolate from Hospital Hole Sinkhole.</title>
        <authorList>
            <person name="Scott K.M."/>
        </authorList>
    </citation>
    <scope>NUCLEOTIDE SEQUENCE [LARGE SCALE GENOMIC DNA]</scope>
    <source>
        <strain evidence="7 8">HH1</strain>
    </source>
</reference>
<evidence type="ECO:0000259" key="6">
    <source>
        <dbReference type="Pfam" id="PF07992"/>
    </source>
</evidence>
<dbReference type="InterPro" id="IPR036188">
    <property type="entry name" value="FAD/NAD-bd_sf"/>
</dbReference>
<accession>A0ABS0C1E0</accession>
<dbReference type="EMBL" id="JACBGI020000012">
    <property type="protein sequence ID" value="MBF6058142.1"/>
    <property type="molecule type" value="Genomic_DNA"/>
</dbReference>
<dbReference type="PANTHER" id="PTHR43014:SF4">
    <property type="entry name" value="PYRIDINE NUCLEOTIDE-DISULFIDE OXIDOREDUCTASE RCLA-RELATED"/>
    <property type="match status" value="1"/>
</dbReference>
<keyword evidence="7" id="KW-0560">Oxidoreductase</keyword>
<protein>
    <submittedName>
        <fullName evidence="7">Dihydrolipoyl dehydrogenase</fullName>
        <ecNumber evidence="7">1.8.1.4</ecNumber>
    </submittedName>
</protein>
<dbReference type="PIRSF" id="PIRSF000350">
    <property type="entry name" value="Mercury_reductase_MerA"/>
    <property type="match status" value="1"/>
</dbReference>
<dbReference type="PANTHER" id="PTHR43014">
    <property type="entry name" value="MERCURIC REDUCTASE"/>
    <property type="match status" value="1"/>
</dbReference>
<proteinExistence type="inferred from homology"/>
<evidence type="ECO:0000256" key="2">
    <source>
        <dbReference type="ARBA" id="ARBA00007532"/>
    </source>
</evidence>
<evidence type="ECO:0000256" key="1">
    <source>
        <dbReference type="ARBA" id="ARBA00001974"/>
    </source>
</evidence>
<dbReference type="PRINTS" id="PR00368">
    <property type="entry name" value="FADPNR"/>
</dbReference>
<dbReference type="SUPFAM" id="SSF55424">
    <property type="entry name" value="FAD/NAD-linked reductases, dimerisation (C-terminal) domain"/>
    <property type="match status" value="1"/>
</dbReference>